<organism evidence="7 8">
    <name type="scientific">Piedraia hortae CBS 480.64</name>
    <dbReference type="NCBI Taxonomy" id="1314780"/>
    <lineage>
        <taxon>Eukaryota</taxon>
        <taxon>Fungi</taxon>
        <taxon>Dikarya</taxon>
        <taxon>Ascomycota</taxon>
        <taxon>Pezizomycotina</taxon>
        <taxon>Dothideomycetes</taxon>
        <taxon>Dothideomycetidae</taxon>
        <taxon>Capnodiales</taxon>
        <taxon>Piedraiaceae</taxon>
        <taxon>Piedraia</taxon>
    </lineage>
</organism>
<dbReference type="Proteomes" id="UP000799421">
    <property type="component" value="Unassembled WGS sequence"/>
</dbReference>
<proteinExistence type="inferred from homology"/>
<keyword evidence="1 6" id="KW-0378">Hydrolase</keyword>
<protein>
    <recommendedName>
        <fullName evidence="3 6">Queuosine 5'-phosphate N-glycosylase/hydrolase</fullName>
        <ecNumber evidence="6">3.2.2.-</ecNumber>
    </recommendedName>
    <alternativeName>
        <fullName evidence="4 6">Queuosine-nucleotide N-glycosylase/hydrolase</fullName>
    </alternativeName>
</protein>
<dbReference type="OrthoDB" id="416777at2759"/>
<comment type="catalytic activity">
    <reaction evidence="5 6">
        <text>queuosine 5'-phosphate + H2O = queuine + D-ribose 5-phosphate</text>
        <dbReference type="Rhea" id="RHEA:75387"/>
        <dbReference type="ChEBI" id="CHEBI:15377"/>
        <dbReference type="ChEBI" id="CHEBI:17433"/>
        <dbReference type="ChEBI" id="CHEBI:78346"/>
        <dbReference type="ChEBI" id="CHEBI:194371"/>
    </reaction>
    <physiologicalReaction direction="left-to-right" evidence="5 6">
        <dbReference type="Rhea" id="RHEA:75388"/>
    </physiologicalReaction>
</comment>
<comment type="function">
    <text evidence="6">Catalyzes the hydrolysis of queuosine 5'-phosphate, releasing the nucleobase queuine (q). Is required for salvage of queuine from exogenous queuosine (Q) that is imported and then converted to queuosine 5'-phosphate intracellularly.</text>
</comment>
<dbReference type="AlphaFoldDB" id="A0A6A7BXM1"/>
<reference evidence="7" key="1">
    <citation type="journal article" date="2020" name="Stud. Mycol.">
        <title>101 Dothideomycetes genomes: a test case for predicting lifestyles and emergence of pathogens.</title>
        <authorList>
            <person name="Haridas S."/>
            <person name="Albert R."/>
            <person name="Binder M."/>
            <person name="Bloem J."/>
            <person name="Labutti K."/>
            <person name="Salamov A."/>
            <person name="Andreopoulos B."/>
            <person name="Baker S."/>
            <person name="Barry K."/>
            <person name="Bills G."/>
            <person name="Bluhm B."/>
            <person name="Cannon C."/>
            <person name="Castanera R."/>
            <person name="Culley D."/>
            <person name="Daum C."/>
            <person name="Ezra D."/>
            <person name="Gonzalez J."/>
            <person name="Henrissat B."/>
            <person name="Kuo A."/>
            <person name="Liang C."/>
            <person name="Lipzen A."/>
            <person name="Lutzoni F."/>
            <person name="Magnuson J."/>
            <person name="Mondo S."/>
            <person name="Nolan M."/>
            <person name="Ohm R."/>
            <person name="Pangilinan J."/>
            <person name="Park H.-J."/>
            <person name="Ramirez L."/>
            <person name="Alfaro M."/>
            <person name="Sun H."/>
            <person name="Tritt A."/>
            <person name="Yoshinaga Y."/>
            <person name="Zwiers L.-H."/>
            <person name="Turgeon B."/>
            <person name="Goodwin S."/>
            <person name="Spatafora J."/>
            <person name="Crous P."/>
            <person name="Grigoriev I."/>
        </authorList>
    </citation>
    <scope>NUCLEOTIDE SEQUENCE</scope>
    <source>
        <strain evidence="7">CBS 480.64</strain>
    </source>
</reference>
<evidence type="ECO:0000313" key="7">
    <source>
        <dbReference type="EMBL" id="KAF2859258.1"/>
    </source>
</evidence>
<name>A0A6A7BXM1_9PEZI</name>
<evidence type="ECO:0000256" key="6">
    <source>
        <dbReference type="RuleBase" id="RU365002"/>
    </source>
</evidence>
<dbReference type="PANTHER" id="PTHR21314:SF0">
    <property type="entry name" value="QUEUOSINE 5'-PHOSPHATE N-GLYCOSYLASE_HYDROLASE"/>
    <property type="match status" value="1"/>
</dbReference>
<evidence type="ECO:0000256" key="2">
    <source>
        <dbReference type="ARBA" id="ARBA00035119"/>
    </source>
</evidence>
<evidence type="ECO:0000256" key="4">
    <source>
        <dbReference type="ARBA" id="ARBA00035393"/>
    </source>
</evidence>
<evidence type="ECO:0000256" key="1">
    <source>
        <dbReference type="ARBA" id="ARBA00022801"/>
    </source>
</evidence>
<dbReference type="InterPro" id="IPR019438">
    <property type="entry name" value="Q_salvage"/>
</dbReference>
<comment type="similarity">
    <text evidence="2 6">Belongs to the QNG1 protein family.</text>
</comment>
<sequence length="355" mass="40923">MDDLDEVESLRRFLEEQRKVASPEVSTGVLEDAEFIADNAIDVFPDLNGTRSAAKLIAESMEKRGYSLRSWSAHSLHPSREESSDVELVDYVFMLDLLNFSFWSVRDEKERFKVEYRDKVWTGYDSLLAALRRALDEGIPVTRPQFWGEASDEKLRHVFRSATDEEMPLLSERVDILRGAASVLKGLEMGSVYQLIEQSNHSAIRLINLLTKHFSSFQDTAIYKGRKVHFYKRSQIFVADLWGAFQDSSIGHFTDIDSLTMFADYRVPQMLHTLGVLSYSPPLLEAIKDGKEIPSGSDWEIQLRGCSIWAVELIRRRINKSNAVLIDFYLYDLAKEKERSGVKMLPHHRTRSIWY</sequence>
<dbReference type="PANTHER" id="PTHR21314">
    <property type="entry name" value="QUEUOSINE 5'-PHOSPHATE N-GLYCOSYLASE_HYDROLASE-RELATED"/>
    <property type="match status" value="1"/>
</dbReference>
<evidence type="ECO:0000313" key="8">
    <source>
        <dbReference type="Proteomes" id="UP000799421"/>
    </source>
</evidence>
<keyword evidence="8" id="KW-1185">Reference proteome</keyword>
<dbReference type="EC" id="3.2.2.-" evidence="6"/>
<accession>A0A6A7BXM1</accession>
<gene>
    <name evidence="7" type="ORF">K470DRAFT_271698</name>
</gene>
<evidence type="ECO:0000256" key="3">
    <source>
        <dbReference type="ARBA" id="ARBA00035306"/>
    </source>
</evidence>
<evidence type="ECO:0000256" key="5">
    <source>
        <dbReference type="ARBA" id="ARBA00048204"/>
    </source>
</evidence>
<dbReference type="GO" id="GO:0016787">
    <property type="term" value="F:hydrolase activity"/>
    <property type="evidence" value="ECO:0007669"/>
    <property type="project" value="UniProtKB-KW"/>
</dbReference>
<dbReference type="Pfam" id="PF10343">
    <property type="entry name" value="Q_salvage"/>
    <property type="match status" value="1"/>
</dbReference>
<dbReference type="GO" id="GO:0006400">
    <property type="term" value="P:tRNA modification"/>
    <property type="evidence" value="ECO:0007669"/>
    <property type="project" value="TreeGrafter"/>
</dbReference>
<dbReference type="EMBL" id="MU005995">
    <property type="protein sequence ID" value="KAF2859258.1"/>
    <property type="molecule type" value="Genomic_DNA"/>
</dbReference>